<protein>
    <recommendedName>
        <fullName evidence="3">DUF885 domain-containing protein</fullName>
    </recommendedName>
</protein>
<dbReference type="PANTHER" id="PTHR33361">
    <property type="entry name" value="GLR0591 PROTEIN"/>
    <property type="match status" value="1"/>
</dbReference>
<comment type="caution">
    <text evidence="1">The sequence shown here is derived from an EMBL/GenBank/DDBJ whole genome shotgun (WGS) entry which is preliminary data.</text>
</comment>
<dbReference type="STRING" id="1794912.AXX12_16140"/>
<dbReference type="AlphaFoldDB" id="A0A154BLB1"/>
<organism evidence="1 2">
    <name type="scientific">Anaerosporomusa subterranea</name>
    <dbReference type="NCBI Taxonomy" id="1794912"/>
    <lineage>
        <taxon>Bacteria</taxon>
        <taxon>Bacillati</taxon>
        <taxon>Bacillota</taxon>
        <taxon>Negativicutes</taxon>
        <taxon>Acetonemataceae</taxon>
        <taxon>Anaerosporomusa</taxon>
    </lineage>
</organism>
<dbReference type="Pfam" id="PF05960">
    <property type="entry name" value="DUF885"/>
    <property type="match status" value="1"/>
</dbReference>
<dbReference type="Proteomes" id="UP000076268">
    <property type="component" value="Unassembled WGS sequence"/>
</dbReference>
<keyword evidence="2" id="KW-1185">Reference proteome</keyword>
<sequence length="566" mass="63813">MLQYNECVDQFHEYFTQDPNACVALGVAKRLNDLPDPSVAAEQKRVEEGKRLLEQLQQCSREGLDFDQSLDLELAIQAVEYELFGLTYQFNGKTESAQMPDAGDDISDGIFLLFANDPRPAVERLDNITARLEKVPHHLDAVLARLDTPVKRWVDMDLEKTAELPEFLHTLREWAVGEAYSDIARLDTAIEAAEQALDQYRAHLKALPMTDQFAIGQEQAQQLVKLRGIDVPFADLKAMARDFLSVNAAEVEELRQKLLRKYSLPVGWTAEQLQSFLNERYRVDPKDAAYNGILKRYQTERESILTFIREQDLFPLPSDQDMKIIRTPGFMTPSIPAGAMMSPPPFRAGVKQSMVYLTLSEELLDEHTELSIPVMLIHEGIPGHHLQMASAACHASVIRRHMDAMDQAEGWTTMLEDYMLDLGYMGELTDEARFIGKRDIARLGARVAIDLYFMTGDVFYLDVGVPLGKLGTDPFPNAAALLSPVTGFTPSRLQGELNWYSQSRGYPLSYLTGNRLVWKLKQDVATAQQGKLEGLALDRAFHRAYLEAGGMPLTFLRKVFVHQGLL</sequence>
<name>A0A154BLB1_ANASB</name>
<evidence type="ECO:0000313" key="2">
    <source>
        <dbReference type="Proteomes" id="UP000076268"/>
    </source>
</evidence>
<dbReference type="InterPro" id="IPR010281">
    <property type="entry name" value="DUF885"/>
</dbReference>
<dbReference type="EMBL" id="LSGP01000028">
    <property type="protein sequence ID" value="KYZ74754.1"/>
    <property type="molecule type" value="Genomic_DNA"/>
</dbReference>
<gene>
    <name evidence="1" type="ORF">AXX12_16140</name>
</gene>
<evidence type="ECO:0008006" key="3">
    <source>
        <dbReference type="Google" id="ProtNLM"/>
    </source>
</evidence>
<evidence type="ECO:0000313" key="1">
    <source>
        <dbReference type="EMBL" id="KYZ74754.1"/>
    </source>
</evidence>
<dbReference type="PANTHER" id="PTHR33361:SF2">
    <property type="entry name" value="DUF885 DOMAIN-CONTAINING PROTEIN"/>
    <property type="match status" value="1"/>
</dbReference>
<reference evidence="1 2" key="1">
    <citation type="submission" date="2016-02" db="EMBL/GenBank/DDBJ databases">
        <title>Anaerosporomusa subterraneum gen. nov., sp. nov., a spore-forming obligate anaerobe isolated from saprolite.</title>
        <authorList>
            <person name="Choi J.K."/>
            <person name="Shah M."/>
            <person name="Yee N."/>
        </authorList>
    </citation>
    <scope>NUCLEOTIDE SEQUENCE [LARGE SCALE GENOMIC DNA]</scope>
    <source>
        <strain evidence="1 2">RU4</strain>
    </source>
</reference>
<proteinExistence type="predicted"/>
<accession>A0A154BLB1</accession>
<dbReference type="OrthoDB" id="9760040at2"/>